<dbReference type="InterPro" id="IPR003313">
    <property type="entry name" value="AraC-bd"/>
</dbReference>
<dbReference type="CDD" id="cd06124">
    <property type="entry name" value="cupin_NimR-like_N"/>
    <property type="match status" value="1"/>
</dbReference>
<dbReference type="AlphaFoldDB" id="A0A4Q1SIA2"/>
<dbReference type="PANTHER" id="PTHR11019">
    <property type="entry name" value="HTH-TYPE TRANSCRIPTIONAL REGULATOR NIMR"/>
    <property type="match status" value="1"/>
</dbReference>
<dbReference type="FunFam" id="1.10.10.60:FF:000132">
    <property type="entry name" value="AraC family transcriptional regulator"/>
    <property type="match status" value="1"/>
</dbReference>
<keyword evidence="1" id="KW-0678">Repressor</keyword>
<dbReference type="Pfam" id="PF02311">
    <property type="entry name" value="AraC_binding"/>
    <property type="match status" value="1"/>
</dbReference>
<protein>
    <submittedName>
        <fullName evidence="7">AraC family transcriptional regulator</fullName>
    </submittedName>
</protein>
<evidence type="ECO:0000256" key="1">
    <source>
        <dbReference type="ARBA" id="ARBA00022491"/>
    </source>
</evidence>
<gene>
    <name evidence="7" type="ORF">ESZ00_05245</name>
</gene>
<organism evidence="7 8">
    <name type="scientific">Silvibacterium dinghuense</name>
    <dbReference type="NCBI Taxonomy" id="1560006"/>
    <lineage>
        <taxon>Bacteria</taxon>
        <taxon>Pseudomonadati</taxon>
        <taxon>Acidobacteriota</taxon>
        <taxon>Terriglobia</taxon>
        <taxon>Terriglobales</taxon>
        <taxon>Acidobacteriaceae</taxon>
        <taxon>Silvibacterium</taxon>
    </lineage>
</organism>
<dbReference type="InterPro" id="IPR009057">
    <property type="entry name" value="Homeodomain-like_sf"/>
</dbReference>
<evidence type="ECO:0000256" key="3">
    <source>
        <dbReference type="ARBA" id="ARBA00023125"/>
    </source>
</evidence>
<reference evidence="7 8" key="1">
    <citation type="journal article" date="2016" name="Int. J. Syst. Evol. Microbiol.">
        <title>Acidipila dinghuensis sp. nov., an acidobacterium isolated from forest soil.</title>
        <authorList>
            <person name="Jiang Y.W."/>
            <person name="Wang J."/>
            <person name="Chen M.H."/>
            <person name="Lv Y.Y."/>
            <person name="Qiu L.H."/>
        </authorList>
    </citation>
    <scope>NUCLEOTIDE SEQUENCE [LARGE SCALE GENOMIC DNA]</scope>
    <source>
        <strain evidence="7 8">DHOF10</strain>
    </source>
</reference>
<name>A0A4Q1SIA2_9BACT</name>
<dbReference type="SUPFAM" id="SSF46689">
    <property type="entry name" value="Homeodomain-like"/>
    <property type="match status" value="1"/>
</dbReference>
<dbReference type="EMBL" id="SDMK01000001">
    <property type="protein sequence ID" value="RXS97316.1"/>
    <property type="molecule type" value="Genomic_DNA"/>
</dbReference>
<keyword evidence="4" id="KW-0804">Transcription</keyword>
<dbReference type="Pfam" id="PF12833">
    <property type="entry name" value="HTH_18"/>
    <property type="match status" value="1"/>
</dbReference>
<feature type="domain" description="HTH araC/xylS-type" evidence="6">
    <location>
        <begin position="161"/>
        <end position="261"/>
    </location>
</feature>
<dbReference type="GO" id="GO:0003700">
    <property type="term" value="F:DNA-binding transcription factor activity"/>
    <property type="evidence" value="ECO:0007669"/>
    <property type="project" value="InterPro"/>
</dbReference>
<evidence type="ECO:0000313" key="8">
    <source>
        <dbReference type="Proteomes" id="UP000290253"/>
    </source>
</evidence>
<evidence type="ECO:0000256" key="2">
    <source>
        <dbReference type="ARBA" id="ARBA00023015"/>
    </source>
</evidence>
<dbReference type="Gene3D" id="1.10.10.60">
    <property type="entry name" value="Homeodomain-like"/>
    <property type="match status" value="2"/>
</dbReference>
<dbReference type="OrthoDB" id="2039152at2"/>
<evidence type="ECO:0000259" key="6">
    <source>
        <dbReference type="PROSITE" id="PS01124"/>
    </source>
</evidence>
<dbReference type="InterPro" id="IPR011051">
    <property type="entry name" value="RmlC_Cupin_sf"/>
</dbReference>
<keyword evidence="3" id="KW-0238">DNA-binding</keyword>
<sequence length="288" mass="31650">MQMGYRLSAKIEKHFADTSRPVLALGGMYPASHHVRLHRHSRGQLFCPLSGVVLASTSQGAWAVPARRGLWIPAGVRHELRMQGVVEMQSLYFDVSVLAGMPEQCQVVGISSLMRSLMTEAVALPVRYDREGRSGALMRLIQYEVQRLPALPLALPLPADKALARLCRRFLLRPAATYSIDDWARSLYLSRRTFTRLFRRETGLSFVAWRQQACILAALPMLAAGASVTHTALELGYENPAAFTALFKRILGASPREYGTSAAVPGARNGRPGPSLPAPSGREPAKFD</sequence>
<dbReference type="Proteomes" id="UP000290253">
    <property type="component" value="Unassembled WGS sequence"/>
</dbReference>
<proteinExistence type="predicted"/>
<dbReference type="SUPFAM" id="SSF51182">
    <property type="entry name" value="RmlC-like cupins"/>
    <property type="match status" value="1"/>
</dbReference>
<evidence type="ECO:0000256" key="5">
    <source>
        <dbReference type="SAM" id="MobiDB-lite"/>
    </source>
</evidence>
<dbReference type="PANTHER" id="PTHR11019:SF159">
    <property type="entry name" value="TRANSCRIPTIONAL REGULATOR-RELATED"/>
    <property type="match status" value="1"/>
</dbReference>
<dbReference type="PROSITE" id="PS01124">
    <property type="entry name" value="HTH_ARAC_FAMILY_2"/>
    <property type="match status" value="1"/>
</dbReference>
<evidence type="ECO:0000313" key="7">
    <source>
        <dbReference type="EMBL" id="RXS97316.1"/>
    </source>
</evidence>
<keyword evidence="8" id="KW-1185">Reference proteome</keyword>
<dbReference type="InterPro" id="IPR018060">
    <property type="entry name" value="HTH_AraC"/>
</dbReference>
<dbReference type="SMART" id="SM00342">
    <property type="entry name" value="HTH_ARAC"/>
    <property type="match status" value="1"/>
</dbReference>
<accession>A0A4Q1SIA2</accession>
<feature type="region of interest" description="Disordered" evidence="5">
    <location>
        <begin position="261"/>
        <end position="288"/>
    </location>
</feature>
<evidence type="ECO:0000256" key="4">
    <source>
        <dbReference type="ARBA" id="ARBA00023163"/>
    </source>
</evidence>
<comment type="caution">
    <text evidence="7">The sequence shown here is derived from an EMBL/GenBank/DDBJ whole genome shotgun (WGS) entry which is preliminary data.</text>
</comment>
<keyword evidence="2" id="KW-0805">Transcription regulation</keyword>
<dbReference type="GO" id="GO:0043565">
    <property type="term" value="F:sequence-specific DNA binding"/>
    <property type="evidence" value="ECO:0007669"/>
    <property type="project" value="InterPro"/>
</dbReference>